<protein>
    <submittedName>
        <fullName evidence="1">Stage II sporulation protein P</fullName>
    </submittedName>
</protein>
<proteinExistence type="predicted"/>
<sequence>MTLLKKLQWSFGILLFFFVLPVIAGQLPFNKQASTPIKQSEDKQVVFAATNLAEQSVLEQTKEPEPDQALDPDPFKVLVLFTHTHEAYEPMVKAVSGKVATSHETVNIMSLKDKIVNHFNVNGLKTDVLDVDIMKKLQEEGKGYHESYNVMRPYLSKHLETNNYDLIVDLHRDSLKHDLTTISYNGENYAKIAIVVGAEHANYRWNTAYAESLSSTLNAIVPKISKGVISKSGDGVDGRYNQDLAKQMMIIEIGGIGNTEEEVNRTIAVIGKAISKAFVNDSTK</sequence>
<reference evidence="1 2" key="1">
    <citation type="submission" date="2023-04" db="EMBL/GenBank/DDBJ databases">
        <title>Genomic of Lysinibacillus capsici TSBLM.</title>
        <authorList>
            <person name="Hu X.S."/>
            <person name="Yu C.H."/>
        </authorList>
    </citation>
    <scope>NUCLEOTIDE SEQUENCE [LARGE SCALE GENOMIC DNA]</scope>
    <source>
        <strain evidence="1 2">TSBLM</strain>
    </source>
</reference>
<keyword evidence="2" id="KW-1185">Reference proteome</keyword>
<accession>A0ABY8KQU9</accession>
<dbReference type="InterPro" id="IPR010897">
    <property type="entry name" value="Spore_II_P"/>
</dbReference>
<dbReference type="EMBL" id="CP122283">
    <property type="protein sequence ID" value="WGF40065.1"/>
    <property type="molecule type" value="Genomic_DNA"/>
</dbReference>
<gene>
    <name evidence="1" type="ORF">QBO96_07300</name>
</gene>
<organism evidence="1 2">
    <name type="scientific">Lysinibacillus capsici</name>
    <dbReference type="NCBI Taxonomy" id="2115968"/>
    <lineage>
        <taxon>Bacteria</taxon>
        <taxon>Bacillati</taxon>
        <taxon>Bacillota</taxon>
        <taxon>Bacilli</taxon>
        <taxon>Bacillales</taxon>
        <taxon>Bacillaceae</taxon>
        <taxon>Lysinibacillus</taxon>
    </lineage>
</organism>
<name>A0ABY8KQU9_9BACI</name>
<dbReference type="Proteomes" id="UP001244564">
    <property type="component" value="Chromosome"/>
</dbReference>
<evidence type="ECO:0000313" key="1">
    <source>
        <dbReference type="EMBL" id="WGF40065.1"/>
    </source>
</evidence>
<evidence type="ECO:0000313" key="2">
    <source>
        <dbReference type="Proteomes" id="UP001244564"/>
    </source>
</evidence>
<dbReference type="Pfam" id="PF07454">
    <property type="entry name" value="SpoIIP"/>
    <property type="match status" value="1"/>
</dbReference>
<dbReference type="NCBIfam" id="TIGR02867">
    <property type="entry name" value="spore_II_P"/>
    <property type="match status" value="1"/>
</dbReference>
<dbReference type="RefSeq" id="WP_225340378.1">
    <property type="nucleotide sequence ID" value="NZ_CANLUV010000001.1"/>
</dbReference>
<dbReference type="GeneID" id="74906221"/>